<feature type="domain" description="Reverse transcriptase" evidence="3">
    <location>
        <begin position="978"/>
        <end position="1248"/>
    </location>
</feature>
<gene>
    <name evidence="4" type="ORF">ISN44_As13g007910</name>
</gene>
<dbReference type="InterPro" id="IPR044730">
    <property type="entry name" value="RNase_H-like_dom_plant"/>
</dbReference>
<dbReference type="CDD" id="cd01650">
    <property type="entry name" value="RT_nLTR_like"/>
    <property type="match status" value="1"/>
</dbReference>
<dbReference type="Pfam" id="PF13966">
    <property type="entry name" value="zf-RVT"/>
    <property type="match status" value="1"/>
</dbReference>
<dbReference type="PANTHER" id="PTHR33116">
    <property type="entry name" value="REVERSE TRANSCRIPTASE ZINC-BINDING DOMAIN-CONTAINING PROTEIN-RELATED-RELATED"/>
    <property type="match status" value="1"/>
</dbReference>
<protein>
    <submittedName>
        <fullName evidence="4">Ribonuclease H domain</fullName>
    </submittedName>
</protein>
<dbReference type="Pfam" id="PF03372">
    <property type="entry name" value="Exo_endo_phos"/>
    <property type="match status" value="1"/>
</dbReference>
<accession>A0A8T1XQ86</accession>
<feature type="transmembrane region" description="Helical" evidence="2">
    <location>
        <begin position="20"/>
        <end position="43"/>
    </location>
</feature>
<dbReference type="PROSITE" id="PS50878">
    <property type="entry name" value="RT_POL"/>
    <property type="match status" value="1"/>
</dbReference>
<feature type="transmembrane region" description="Helical" evidence="2">
    <location>
        <begin position="96"/>
        <end position="118"/>
    </location>
</feature>
<feature type="region of interest" description="Disordered" evidence="1">
    <location>
        <begin position="584"/>
        <end position="610"/>
    </location>
</feature>
<dbReference type="CDD" id="cd06222">
    <property type="entry name" value="RNase_H_like"/>
    <property type="match status" value="1"/>
</dbReference>
<proteinExistence type="predicted"/>
<organism evidence="4 5">
    <name type="scientific">Arabidopsis suecica</name>
    <name type="common">Swedish thale-cress</name>
    <name type="synonym">Cardaminopsis suecica</name>
    <dbReference type="NCBI Taxonomy" id="45249"/>
    <lineage>
        <taxon>Eukaryota</taxon>
        <taxon>Viridiplantae</taxon>
        <taxon>Streptophyta</taxon>
        <taxon>Embryophyta</taxon>
        <taxon>Tracheophyta</taxon>
        <taxon>Spermatophyta</taxon>
        <taxon>Magnoliopsida</taxon>
        <taxon>eudicotyledons</taxon>
        <taxon>Gunneridae</taxon>
        <taxon>Pentapetalae</taxon>
        <taxon>rosids</taxon>
        <taxon>malvids</taxon>
        <taxon>Brassicales</taxon>
        <taxon>Brassicaceae</taxon>
        <taxon>Camelineae</taxon>
        <taxon>Arabidopsis</taxon>
    </lineage>
</organism>
<name>A0A8T1XQ86_ARASU</name>
<keyword evidence="2" id="KW-0472">Membrane</keyword>
<evidence type="ECO:0000256" key="2">
    <source>
        <dbReference type="SAM" id="Phobius"/>
    </source>
</evidence>
<dbReference type="GO" id="GO:0003676">
    <property type="term" value="F:nucleic acid binding"/>
    <property type="evidence" value="ECO:0007669"/>
    <property type="project" value="InterPro"/>
</dbReference>
<dbReference type="OrthoDB" id="1022174at2759"/>
<dbReference type="Pfam" id="PF00078">
    <property type="entry name" value="RVT_1"/>
    <property type="match status" value="1"/>
</dbReference>
<keyword evidence="2" id="KW-0812">Transmembrane</keyword>
<evidence type="ECO:0000256" key="1">
    <source>
        <dbReference type="SAM" id="MobiDB-lite"/>
    </source>
</evidence>
<evidence type="ECO:0000313" key="5">
    <source>
        <dbReference type="Proteomes" id="UP000694251"/>
    </source>
</evidence>
<dbReference type="InterPro" id="IPR002156">
    <property type="entry name" value="RNaseH_domain"/>
</dbReference>
<dbReference type="InterPro" id="IPR005135">
    <property type="entry name" value="Endo/exonuclease/phosphatase"/>
</dbReference>
<keyword evidence="5" id="KW-1185">Reference proteome</keyword>
<dbReference type="GO" id="GO:0004523">
    <property type="term" value="F:RNA-DNA hybrid ribonuclease activity"/>
    <property type="evidence" value="ECO:0007669"/>
    <property type="project" value="InterPro"/>
</dbReference>
<evidence type="ECO:0000259" key="3">
    <source>
        <dbReference type="PROSITE" id="PS50878"/>
    </source>
</evidence>
<dbReference type="InterPro" id="IPR000477">
    <property type="entry name" value="RT_dom"/>
</dbReference>
<dbReference type="Pfam" id="PF13456">
    <property type="entry name" value="RVT_3"/>
    <property type="match status" value="1"/>
</dbReference>
<dbReference type="PANTHER" id="PTHR33116:SF86">
    <property type="entry name" value="REVERSE TRANSCRIPTASE DOMAIN-CONTAINING PROTEIN"/>
    <property type="match status" value="1"/>
</dbReference>
<dbReference type="EMBL" id="JAEFBJ010000013">
    <property type="protein sequence ID" value="KAG7536869.1"/>
    <property type="molecule type" value="Genomic_DNA"/>
</dbReference>
<reference evidence="4 5" key="1">
    <citation type="submission" date="2020-12" db="EMBL/GenBank/DDBJ databases">
        <title>Concerted genomic and epigenomic changes stabilize Arabidopsis allopolyploids.</title>
        <authorList>
            <person name="Chen Z."/>
        </authorList>
    </citation>
    <scope>NUCLEOTIDE SEQUENCE [LARGE SCALE GENOMIC DNA]</scope>
    <source>
        <strain evidence="4">As9502</strain>
        <tissue evidence="4">Leaf</tissue>
    </source>
</reference>
<comment type="caution">
    <text evidence="4">The sequence shown here is derived from an EMBL/GenBank/DDBJ whole genome shotgun (WGS) entry which is preliminary data.</text>
</comment>
<dbReference type="InterPro" id="IPR026960">
    <property type="entry name" value="RVT-Znf"/>
</dbReference>
<sequence>MLASSQATAELVSLVAIEIYIWFSNRWFCFWVRLVIWVWVSAVREAFCRGSQRGAVLASGFESEELQIHGGLSFKSDGGASRVLTPTMRGFDRRPYVRLIFGFRWISIWLLFVIRVVLVDYGLISGSSDFNNLSFDLEVLGIRCNWLSLWEEEKDLIVFEIGIGLLRLCVVSVKGLDPQPKVVSSRYGFDLVTFHGDLQWRLVHQRCVGIYRKVSDLVYTVVLGFIWGLYEMVSKSLRWVCLKEKIQSLWLIQFLNSFRVYIMRWIFSIMVGSDSKTVIIWNQGVSCYVFLDVGLDYRLVRVNFLDLKGTNLFYSVVLGFIWWLYEVVSNSLWWSWLTETIRSSWQSQFLNFPGLTKEETSLCALCAMVWLKARWDYKIIKTDQRGVCLKFIEVSESKQGVFSRCFFGDMKGLTLMNLDQFQIWRLVPGMMMVSNGTCSWKNWVINRNSEVLRVNVRSLSKMENNIWITWKEGDFFHLEIKVLIQRLKSLMDLQFWDDVVSGIENKAFILLFSNDGEYLVYKWYLGKFTFGDWLWRFDNGKHMDAITYIGKEGETEKEHKQKGILLLMRICSKKRNVKMLRSPRKRNVPTGGEQGNEGHNVMHHGTVKGLTDPVPSKREQVWERLTRTGLSRDSPWFLIGDFNELTGNHEKRGGKLRHASSFIPFNLMIQNCGLLEFPYIGDWLSWRGWRDKKPIRCRLDRALANEDWHELFCNTFVEYLQMVASDHSPVLATIADKMPRGKHSFRFDKRWIGKEGLLETIADGWNFDSEPGDGKFVEKLTNCRRAISQWRRELTPYGRQTIEDLKSELYAAQRDDRRSREEITDLTLRLKEAYRDEELYWHQKSRSSLMQLGDNNSKYFHALTKQRRARNRITGLHDENGTWSTEDKEVQNIAVSYFKTLFTTTKPEVFEDALEEVQSLITDQIDDFLIAPATEGEVRAALFMMHPEKAPGPDGMTALFFQKAWATIKVDLLCLVNSFLEDGNFDKRLNTTNICLIPKTERPTRMTELRPISLCNVGYKIISKILCQSLRTVLPKLISETQSAFVEGRLISDNILIAQEMFHGLRTNPSCKGKFMAIKTDMSKAYDRVEWIFVEKVLTKLGFCEKWISWIMWCISTVQYRVLLNGQPRGLIVPERGLRQGDPLSPYLFILCTEVLIANIRKAERDKLITGIKVATASPSVSHLLFADDSLFFCKANKDQCGVILGILKQYEAVSGQQINYSKSSIQFGHKVDDGVKEDIKSTLGITNIGGMGSYLGLPESLGGSKTKIFSFVRDRLQTRINGWSAKFLSKGGKEVMIKSVAEALPTYVMSCFRLPKTITSKLTSAVANFWWSSNGASRGMHWMAWDKLCINKSEGEIGFRNVDDFNSALLAKQLWRLITVPDSLFARVFKGRYYRKSNPLENIKSYSPSYGWRSICSARSLVNKGLIKRVGSGNSISVWEDPWIPAQFPRPAKSNGSINDPSLKVNMLIDSRSNFWDIDLLKAVFDQEDVELISALLVGAPTKEDTLGWHFTKSGKYSVKPGYHTARLDKLETNSSFIGPDFIKLKAHTWKVQCPPRIRHFLWQILTGCVPVTENLRKRGIDCDTGCARCGALEETVNHTLFQCHPARQVWALSQIPTVMGTFPTDSIFANLDHLFWRIPSEFDSIAFPWIIWYIWKARNEKLFENVDNDPLEVLRLAEREAQLWHSAQVELHTETQASVEFPNRPQTRGVSLDSDFTGYRCFVDGSWKDSDKFSGIGWFCTPSNGEPSTMGAANLRRSLSPLHAEFEALLWAMKCMIGADNQEVAFLTDCSDLVKMVSSPTEWPAFSVYLEEFQSDKEEFSTFSLSLISRCANVKADNLARKVRTEPLHITYVNNIPQEWLF</sequence>
<dbReference type="Proteomes" id="UP000694251">
    <property type="component" value="Chromosome 13"/>
</dbReference>
<keyword evidence="2" id="KW-1133">Transmembrane helix</keyword>
<evidence type="ECO:0000313" key="4">
    <source>
        <dbReference type="EMBL" id="KAG7536869.1"/>
    </source>
</evidence>